<evidence type="ECO:0000256" key="6">
    <source>
        <dbReference type="SAM" id="Phobius"/>
    </source>
</evidence>
<comment type="similarity">
    <text evidence="2 5">Belongs to the CDP-alcohol phosphatidyltransferase class-I family.</text>
</comment>
<keyword evidence="6" id="KW-0812">Transmembrane</keyword>
<comment type="subcellular location">
    <subcellularLocation>
        <location evidence="1">Membrane</location>
    </subcellularLocation>
</comment>
<dbReference type="PANTHER" id="PTHR10414">
    <property type="entry name" value="ETHANOLAMINEPHOSPHOTRANSFERASE"/>
    <property type="match status" value="1"/>
</dbReference>
<dbReference type="GO" id="GO:0008654">
    <property type="term" value="P:phospholipid biosynthetic process"/>
    <property type="evidence" value="ECO:0007669"/>
    <property type="project" value="InterPro"/>
</dbReference>
<reference evidence="7 8" key="1">
    <citation type="submission" date="2019-06" db="EMBL/GenBank/DDBJ databases">
        <title>Genomics analysis of Aphanomyces spp. identifies a new class of oomycete effector associated with host adaptation.</title>
        <authorList>
            <person name="Gaulin E."/>
        </authorList>
    </citation>
    <scope>NUCLEOTIDE SEQUENCE [LARGE SCALE GENOMIC DNA]</scope>
    <source>
        <strain evidence="7 8">E</strain>
    </source>
</reference>
<organism evidence="7 8">
    <name type="scientific">Aphanomyces astaci</name>
    <name type="common">Crayfish plague agent</name>
    <dbReference type="NCBI Taxonomy" id="112090"/>
    <lineage>
        <taxon>Eukaryota</taxon>
        <taxon>Sar</taxon>
        <taxon>Stramenopiles</taxon>
        <taxon>Oomycota</taxon>
        <taxon>Saprolegniomycetes</taxon>
        <taxon>Saprolegniales</taxon>
        <taxon>Verrucalvaceae</taxon>
        <taxon>Aphanomyces</taxon>
    </lineage>
</organism>
<dbReference type="InterPro" id="IPR048254">
    <property type="entry name" value="CDP_ALCOHOL_P_TRANSF_CS"/>
</dbReference>
<dbReference type="AlphaFoldDB" id="A0A6A4Z3L6"/>
<dbReference type="PIRSF" id="PIRSF015665">
    <property type="entry name" value="CHOPT"/>
    <property type="match status" value="1"/>
</dbReference>
<dbReference type="PROSITE" id="PS00379">
    <property type="entry name" value="CDP_ALCOHOL_P_TRANSF"/>
    <property type="match status" value="1"/>
</dbReference>
<name>A0A6A4Z3L6_APHAT</name>
<dbReference type="InterPro" id="IPR000462">
    <property type="entry name" value="CDP-OH_P_trans"/>
</dbReference>
<dbReference type="PANTHER" id="PTHR10414:SF37">
    <property type="entry name" value="BB IN A BOXCAR, ISOFORM C"/>
    <property type="match status" value="1"/>
</dbReference>
<keyword evidence="4 6" id="KW-0472">Membrane</keyword>
<feature type="transmembrane region" description="Helical" evidence="6">
    <location>
        <begin position="334"/>
        <end position="355"/>
    </location>
</feature>
<dbReference type="FunFam" id="1.20.120.1760:FF:000015">
    <property type="entry name" value="CDP-alcohol phosphatidyltransferase family protein"/>
    <property type="match status" value="1"/>
</dbReference>
<evidence type="ECO:0008006" key="9">
    <source>
        <dbReference type="Google" id="ProtNLM"/>
    </source>
</evidence>
<evidence type="ECO:0000256" key="2">
    <source>
        <dbReference type="ARBA" id="ARBA00010441"/>
    </source>
</evidence>
<feature type="transmembrane region" description="Helical" evidence="6">
    <location>
        <begin position="259"/>
        <end position="284"/>
    </location>
</feature>
<proteinExistence type="inferred from homology"/>
<evidence type="ECO:0000313" key="7">
    <source>
        <dbReference type="EMBL" id="KAF0705651.1"/>
    </source>
</evidence>
<keyword evidence="3 5" id="KW-0808">Transferase</keyword>
<evidence type="ECO:0000256" key="5">
    <source>
        <dbReference type="RuleBase" id="RU003750"/>
    </source>
</evidence>
<sequence length="409" mass="45220">MSPQSPDTAAAAPQKDMYFGKYVSPEGSKNLKLYTYKGIDHSLIYKHVLTPMNNYLMQFVPLWLAPNTITLLGLIAVIVSHIIVASYSPNFEGEAPAWVYLFSAVALFFYQTLDNLDGKQARRTGTSSPLGLLFDHGCDAINCSIGSMTMAAVAQFGAGWKSVLMVLWINFAFIGATWEEYYTGTLELPIINGPTEGVLIAVVLKLATAALGTRFWHHDTFVSGVQNNTLFLFTMLATSSITVLGNVVNVSQTVRKQRISVAVAMTRLIPFALFNGLAIIWALYSPSDILSHHPRLFLWTAGLLNSKLLVRLQYLHLMLAHLCEEEFHPFRKTLVPVFFVAGHYLYGHIQGTLVVGLGTETLLLQEFFYIALAAYVHIVITVIGEVKTVLNIPVFTVPKANQTLANKSQ</sequence>
<dbReference type="Pfam" id="PF01066">
    <property type="entry name" value="CDP-OH_P_transf"/>
    <property type="match status" value="1"/>
</dbReference>
<dbReference type="GO" id="GO:0016780">
    <property type="term" value="F:phosphotransferase activity, for other substituted phosphate groups"/>
    <property type="evidence" value="ECO:0007669"/>
    <property type="project" value="InterPro"/>
</dbReference>
<feature type="transmembrane region" description="Helical" evidence="6">
    <location>
        <begin position="158"/>
        <end position="178"/>
    </location>
</feature>
<dbReference type="GO" id="GO:0016020">
    <property type="term" value="C:membrane"/>
    <property type="evidence" value="ECO:0007669"/>
    <property type="project" value="UniProtKB-SubCell"/>
</dbReference>
<feature type="transmembrane region" description="Helical" evidence="6">
    <location>
        <begin position="367"/>
        <end position="384"/>
    </location>
</feature>
<accession>A0A6A4Z3L6</accession>
<evidence type="ECO:0000313" key="8">
    <source>
        <dbReference type="Proteomes" id="UP000469452"/>
    </source>
</evidence>
<dbReference type="Proteomes" id="UP000469452">
    <property type="component" value="Unassembled WGS sequence"/>
</dbReference>
<evidence type="ECO:0000256" key="4">
    <source>
        <dbReference type="ARBA" id="ARBA00023136"/>
    </source>
</evidence>
<feature type="transmembrane region" description="Helical" evidence="6">
    <location>
        <begin position="229"/>
        <end position="247"/>
    </location>
</feature>
<comment type="caution">
    <text evidence="7">The sequence shown here is derived from an EMBL/GenBank/DDBJ whole genome shotgun (WGS) entry which is preliminary data.</text>
</comment>
<evidence type="ECO:0000256" key="1">
    <source>
        <dbReference type="ARBA" id="ARBA00004370"/>
    </source>
</evidence>
<dbReference type="VEuPathDB" id="FungiDB:H257_04717"/>
<feature type="transmembrane region" description="Helical" evidence="6">
    <location>
        <begin position="95"/>
        <end position="113"/>
    </location>
</feature>
<feature type="transmembrane region" description="Helical" evidence="6">
    <location>
        <begin position="62"/>
        <end position="83"/>
    </location>
</feature>
<dbReference type="InterPro" id="IPR014472">
    <property type="entry name" value="CHOPT"/>
</dbReference>
<protein>
    <recommendedName>
        <fullName evidence="9">CDP-alcohol phosphatidyltransferase</fullName>
    </recommendedName>
</protein>
<gene>
    <name evidence="7" type="ORF">AaE_014421</name>
</gene>
<dbReference type="EMBL" id="VJMI01020046">
    <property type="protein sequence ID" value="KAF0705651.1"/>
    <property type="molecule type" value="Genomic_DNA"/>
</dbReference>
<dbReference type="Gene3D" id="1.20.120.1760">
    <property type="match status" value="1"/>
</dbReference>
<keyword evidence="6" id="KW-1133">Transmembrane helix</keyword>
<evidence type="ECO:0000256" key="3">
    <source>
        <dbReference type="ARBA" id="ARBA00022679"/>
    </source>
</evidence>
<dbReference type="InterPro" id="IPR043130">
    <property type="entry name" value="CDP-OH_PTrfase_TM_dom"/>
</dbReference>